<evidence type="ECO:0000313" key="1">
    <source>
        <dbReference type="EMBL" id="AAS54894.1"/>
    </source>
</evidence>
<evidence type="ECO:0000313" key="2">
    <source>
        <dbReference type="Proteomes" id="UP000000591"/>
    </source>
</evidence>
<reference evidence="2" key="2">
    <citation type="journal article" date="2013" name="G3 (Bethesda)">
        <title>Genomes of Ashbya fungi isolated from insects reveal four mating-type loci, numerous translocations, lack of transposons, and distinct gene duplications.</title>
        <authorList>
            <person name="Dietrich F.S."/>
            <person name="Voegeli S."/>
            <person name="Kuo S."/>
            <person name="Philippsen P."/>
        </authorList>
    </citation>
    <scope>GENOME REANNOTATION</scope>
    <source>
        <strain evidence="2">ATCC 10895 / CBS 109.51 / FGSC 9923 / NRRL Y-1056</strain>
    </source>
</reference>
<sequence length="162" mass="17803">MPLALPITSPLLAEHFALVHQIFHCYRCSPASGWDIKIGSSCANLHSAPSRTTPQGPPLPLVLGSFLLCPAIMYLNTEYRLRRIGKFCGLTCRVSVHDYIMCRAISVPCWGGIVDQPFIQRTIPDVFVERKGLGYHLRPTGPGSKIKNSSCANKGSCYILSD</sequence>
<dbReference type="AlphaFoldDB" id="Q74Z03"/>
<dbReference type="RefSeq" id="NP_987070.1">
    <property type="nucleotide sequence ID" value="NM_212132.1"/>
</dbReference>
<organism evidence="1 2">
    <name type="scientific">Eremothecium gossypii (strain ATCC 10895 / CBS 109.51 / FGSC 9923 / NRRL Y-1056)</name>
    <name type="common">Yeast</name>
    <name type="synonym">Ashbya gossypii</name>
    <dbReference type="NCBI Taxonomy" id="284811"/>
    <lineage>
        <taxon>Eukaryota</taxon>
        <taxon>Fungi</taxon>
        <taxon>Dikarya</taxon>
        <taxon>Ascomycota</taxon>
        <taxon>Saccharomycotina</taxon>
        <taxon>Saccharomycetes</taxon>
        <taxon>Saccharomycetales</taxon>
        <taxon>Saccharomycetaceae</taxon>
        <taxon>Eremothecium</taxon>
    </lineage>
</organism>
<keyword evidence="2" id="KW-1185">Reference proteome</keyword>
<dbReference type="HOGENOM" id="CLU_1634984_0_0_1"/>
<dbReference type="EMBL" id="AE016820">
    <property type="protein sequence ID" value="AAS54894.1"/>
    <property type="molecule type" value="Genomic_DNA"/>
</dbReference>
<dbReference type="InParanoid" id="Q74Z03"/>
<name>Q74Z03_EREGS</name>
<dbReference type="Proteomes" id="UP000000591">
    <property type="component" value="Chromosome VII"/>
</dbReference>
<accession>Q74Z03</accession>
<reference evidence="1 2" key="1">
    <citation type="journal article" date="2004" name="Science">
        <title>The Ashbya gossypii genome as a tool for mapping the ancient Saccharomyces cerevisiae genome.</title>
        <authorList>
            <person name="Dietrich F.S."/>
            <person name="Voegeli S."/>
            <person name="Brachat S."/>
            <person name="Lerch A."/>
            <person name="Gates K."/>
            <person name="Steiner S."/>
            <person name="Mohr C."/>
            <person name="Pohlmann R."/>
            <person name="Luedi P."/>
            <person name="Choi S."/>
            <person name="Wing R.A."/>
            <person name="Flavier A."/>
            <person name="Gaffney T.D."/>
            <person name="Philippsen P."/>
        </authorList>
    </citation>
    <scope>NUCLEOTIDE SEQUENCE [LARGE SCALE GENOMIC DNA]</scope>
    <source>
        <strain evidence="2">ATCC 10895 / CBS 109.51 / FGSC 9923 / NRRL Y-1056</strain>
    </source>
</reference>
<dbReference type="KEGG" id="ago:AGOS_AGR404W"/>
<protein>
    <submittedName>
        <fullName evidence="1">AGR404Wp</fullName>
    </submittedName>
</protein>
<gene>
    <name evidence="1" type="ORF">AGOS_AGR404W</name>
</gene>
<dbReference type="GeneID" id="4623374"/>
<proteinExistence type="predicted"/>